<comment type="catalytic activity">
    <reaction evidence="1">
        <text>S-ubiquitinyl-[E2 ubiquitin-conjugating enzyme]-L-cysteine + [acceptor protein]-L-lysine = [E2 ubiquitin-conjugating enzyme]-L-cysteine + N(6)-ubiquitinyl-[acceptor protein]-L-lysine.</text>
        <dbReference type="EC" id="2.3.2.27"/>
    </reaction>
</comment>
<keyword evidence="1" id="KW-0862">Zinc</keyword>
<comment type="subcellular location">
    <subcellularLocation>
        <location evidence="1">Nucleus</location>
    </subcellularLocation>
</comment>
<dbReference type="GO" id="GO:0006310">
    <property type="term" value="P:DNA recombination"/>
    <property type="evidence" value="ECO:0007669"/>
    <property type="project" value="UniProtKB-KW"/>
</dbReference>
<dbReference type="AlphaFoldDB" id="A0AAD9IK73"/>
<keyword evidence="1" id="KW-0539">Nucleus</keyword>
<evidence type="ECO:0000256" key="1">
    <source>
        <dbReference type="RuleBase" id="RU368018"/>
    </source>
</evidence>
<dbReference type="Proteomes" id="UP001255856">
    <property type="component" value="Unassembled WGS sequence"/>
</dbReference>
<keyword evidence="1" id="KW-0479">Metal-binding</keyword>
<dbReference type="GO" id="GO:0008270">
    <property type="term" value="F:zinc ion binding"/>
    <property type="evidence" value="ECO:0007669"/>
    <property type="project" value="UniProtKB-KW"/>
</dbReference>
<keyword evidence="1" id="KW-0808">Transferase</keyword>
<reference evidence="2" key="1">
    <citation type="submission" date="2021-01" db="EMBL/GenBank/DDBJ databases">
        <authorList>
            <person name="Eckstrom K.M.E."/>
        </authorList>
    </citation>
    <scope>NUCLEOTIDE SEQUENCE</scope>
    <source>
        <strain evidence="2">UVCC 0001</strain>
    </source>
</reference>
<keyword evidence="1" id="KW-0863">Zinc-finger</keyword>
<dbReference type="Pfam" id="PF07574">
    <property type="entry name" value="SMC_Nse1"/>
    <property type="match status" value="1"/>
</dbReference>
<keyword evidence="1" id="KW-0833">Ubl conjugation pathway</keyword>
<dbReference type="InterPro" id="IPR011513">
    <property type="entry name" value="Nse1"/>
</dbReference>
<dbReference type="EMBL" id="JASFZW010000004">
    <property type="protein sequence ID" value="KAK2078700.1"/>
    <property type="molecule type" value="Genomic_DNA"/>
</dbReference>
<proteinExistence type="inferred from homology"/>
<dbReference type="InterPro" id="IPR036388">
    <property type="entry name" value="WH-like_DNA-bd_sf"/>
</dbReference>
<dbReference type="GO" id="GO:0006281">
    <property type="term" value="P:DNA repair"/>
    <property type="evidence" value="ECO:0007669"/>
    <property type="project" value="UniProtKB-UniRule"/>
</dbReference>
<sequence>MKHLQLIVMKEAPSDGTIGAVSRREALNAELAFGAATQSSQSASQASKQLPIAEREAALSRFVEDSWLAEHPDGGGLTLGPRSLLELGGYLCSLPDIPESAARLLQTRVA</sequence>
<comment type="caution">
    <text evidence="2">The sequence shown here is derived from an EMBL/GenBank/DDBJ whole genome shotgun (WGS) entry which is preliminary data.</text>
</comment>
<keyword evidence="3" id="KW-1185">Reference proteome</keyword>
<protein>
    <recommendedName>
        <fullName evidence="1">Non-structural maintenance of chromosomes element 1 homolog</fullName>
        <ecNumber evidence="1">2.3.2.27</ecNumber>
    </recommendedName>
</protein>
<dbReference type="EC" id="2.3.2.27" evidence="1"/>
<dbReference type="Gene3D" id="1.10.10.10">
    <property type="entry name" value="Winged helix-like DNA-binding domain superfamily/Winged helix DNA-binding domain"/>
    <property type="match status" value="1"/>
</dbReference>
<evidence type="ECO:0000313" key="2">
    <source>
        <dbReference type="EMBL" id="KAK2078700.1"/>
    </source>
</evidence>
<organism evidence="2 3">
    <name type="scientific">Prototheca wickerhamii</name>
    <dbReference type="NCBI Taxonomy" id="3111"/>
    <lineage>
        <taxon>Eukaryota</taxon>
        <taxon>Viridiplantae</taxon>
        <taxon>Chlorophyta</taxon>
        <taxon>core chlorophytes</taxon>
        <taxon>Trebouxiophyceae</taxon>
        <taxon>Chlorellales</taxon>
        <taxon>Chlorellaceae</taxon>
        <taxon>Prototheca</taxon>
    </lineage>
</organism>
<name>A0AAD9IK73_PROWI</name>
<dbReference type="GO" id="GO:0030915">
    <property type="term" value="C:Smc5-Smc6 complex"/>
    <property type="evidence" value="ECO:0007669"/>
    <property type="project" value="UniProtKB-UniRule"/>
</dbReference>
<comment type="similarity">
    <text evidence="1">Belongs to the NSE1 family.</text>
</comment>
<keyword evidence="1" id="KW-0233">DNA recombination</keyword>
<dbReference type="GO" id="GO:0005634">
    <property type="term" value="C:nucleus"/>
    <property type="evidence" value="ECO:0007669"/>
    <property type="project" value="UniProtKB-SubCell"/>
</dbReference>
<accession>A0AAD9IK73</accession>
<keyword evidence="1" id="KW-0234">DNA repair</keyword>
<evidence type="ECO:0000313" key="3">
    <source>
        <dbReference type="Proteomes" id="UP001255856"/>
    </source>
</evidence>
<keyword evidence="1" id="KW-0227">DNA damage</keyword>
<gene>
    <name evidence="2" type="ORF">QBZ16_003540</name>
</gene>
<dbReference type="GO" id="GO:0061630">
    <property type="term" value="F:ubiquitin protein ligase activity"/>
    <property type="evidence" value="ECO:0007669"/>
    <property type="project" value="UniProtKB-EC"/>
</dbReference>
<comment type="subunit">
    <text evidence="1">Component of the Smc5-Smc6 complex.</text>
</comment>